<protein>
    <submittedName>
        <fullName evidence="2">Uncharacterized protein</fullName>
    </submittedName>
</protein>
<dbReference type="Proteomes" id="UP000634667">
    <property type="component" value="Unassembled WGS sequence"/>
</dbReference>
<name>A0ABQ2WUL8_9ALTE</name>
<dbReference type="EMBL" id="BMYR01000022">
    <property type="protein sequence ID" value="GGW73513.1"/>
    <property type="molecule type" value="Genomic_DNA"/>
</dbReference>
<dbReference type="RefSeq" id="WP_189484226.1">
    <property type="nucleotide sequence ID" value="NZ_BMYR01000022.1"/>
</dbReference>
<evidence type="ECO:0000313" key="3">
    <source>
        <dbReference type="Proteomes" id="UP000634667"/>
    </source>
</evidence>
<comment type="caution">
    <text evidence="2">The sequence shown here is derived from an EMBL/GenBank/DDBJ whole genome shotgun (WGS) entry which is preliminary data.</text>
</comment>
<keyword evidence="1" id="KW-0812">Transmembrane</keyword>
<keyword evidence="3" id="KW-1185">Reference proteome</keyword>
<accession>A0ABQ2WUL8</accession>
<keyword evidence="1" id="KW-0472">Membrane</keyword>
<evidence type="ECO:0000313" key="2">
    <source>
        <dbReference type="EMBL" id="GGW73513.1"/>
    </source>
</evidence>
<reference evidence="3" key="1">
    <citation type="journal article" date="2019" name="Int. J. Syst. Evol. Microbiol.">
        <title>The Global Catalogue of Microorganisms (GCM) 10K type strain sequencing project: providing services to taxonomists for standard genome sequencing and annotation.</title>
        <authorList>
            <consortium name="The Broad Institute Genomics Platform"/>
            <consortium name="The Broad Institute Genome Sequencing Center for Infectious Disease"/>
            <person name="Wu L."/>
            <person name="Ma J."/>
        </authorList>
    </citation>
    <scope>NUCLEOTIDE SEQUENCE [LARGE SCALE GENOMIC DNA]</scope>
    <source>
        <strain evidence="3">KCTC 23723</strain>
    </source>
</reference>
<gene>
    <name evidence="2" type="ORF">GCM10008111_31810</name>
</gene>
<evidence type="ECO:0000256" key="1">
    <source>
        <dbReference type="SAM" id="Phobius"/>
    </source>
</evidence>
<sequence length="55" mass="5886">MFGNLFFLIIGLVAIFVGIKNSDVILILCGVVSSLGAVGTFYFFKTGKSPGQQEK</sequence>
<organism evidence="2 3">
    <name type="scientific">Alishewanella tabrizica</name>
    <dbReference type="NCBI Taxonomy" id="671278"/>
    <lineage>
        <taxon>Bacteria</taxon>
        <taxon>Pseudomonadati</taxon>
        <taxon>Pseudomonadota</taxon>
        <taxon>Gammaproteobacteria</taxon>
        <taxon>Alteromonadales</taxon>
        <taxon>Alteromonadaceae</taxon>
        <taxon>Alishewanella</taxon>
    </lineage>
</organism>
<feature type="transmembrane region" description="Helical" evidence="1">
    <location>
        <begin position="24"/>
        <end position="44"/>
    </location>
</feature>
<keyword evidence="1" id="KW-1133">Transmembrane helix</keyword>
<proteinExistence type="predicted"/>